<feature type="transmembrane region" description="Helical" evidence="1">
    <location>
        <begin position="23"/>
        <end position="44"/>
    </location>
</feature>
<evidence type="ECO:0000313" key="3">
    <source>
        <dbReference type="Proteomes" id="UP000076798"/>
    </source>
</evidence>
<keyword evidence="1" id="KW-0812">Transmembrane</keyword>
<keyword evidence="1" id="KW-0472">Membrane</keyword>
<evidence type="ECO:0000256" key="1">
    <source>
        <dbReference type="SAM" id="Phobius"/>
    </source>
</evidence>
<dbReference type="Proteomes" id="UP000076798">
    <property type="component" value="Unassembled WGS sequence"/>
</dbReference>
<gene>
    <name evidence="2" type="ORF">SISSUDRAFT_361526</name>
</gene>
<evidence type="ECO:0000313" key="2">
    <source>
        <dbReference type="EMBL" id="KZT33975.1"/>
    </source>
</evidence>
<keyword evidence="1" id="KW-1133">Transmembrane helix</keyword>
<name>A0A165Z627_9AGAM</name>
<protein>
    <submittedName>
        <fullName evidence="2">Uncharacterized protein</fullName>
    </submittedName>
</protein>
<sequence>MLSNMLPSPRNILSNTSLSTRHLSFLIVCVCFICCLGQFFAISFHPLPRLLSLSFTMERAIGYGLSFSRIWGRTLLSLEYVKMNLGFVYASITLIDVPDIGSCSCRVLCFRPFFFLLLSSSLFPHFLHFLHTCTTSSSSFS</sequence>
<reference evidence="2 3" key="1">
    <citation type="journal article" date="2016" name="Mol. Biol. Evol.">
        <title>Comparative Genomics of Early-Diverging Mushroom-Forming Fungi Provides Insights into the Origins of Lignocellulose Decay Capabilities.</title>
        <authorList>
            <person name="Nagy L.G."/>
            <person name="Riley R."/>
            <person name="Tritt A."/>
            <person name="Adam C."/>
            <person name="Daum C."/>
            <person name="Floudas D."/>
            <person name="Sun H."/>
            <person name="Yadav J.S."/>
            <person name="Pangilinan J."/>
            <person name="Larsson K.H."/>
            <person name="Matsuura K."/>
            <person name="Barry K."/>
            <person name="Labutti K."/>
            <person name="Kuo R."/>
            <person name="Ohm R.A."/>
            <person name="Bhattacharya S.S."/>
            <person name="Shirouzu T."/>
            <person name="Yoshinaga Y."/>
            <person name="Martin F.M."/>
            <person name="Grigoriev I.V."/>
            <person name="Hibbett D.S."/>
        </authorList>
    </citation>
    <scope>NUCLEOTIDE SEQUENCE [LARGE SCALE GENOMIC DNA]</scope>
    <source>
        <strain evidence="2 3">HHB10207 ss-3</strain>
    </source>
</reference>
<keyword evidence="3" id="KW-1185">Reference proteome</keyword>
<proteinExistence type="predicted"/>
<dbReference type="EMBL" id="KV428207">
    <property type="protein sequence ID" value="KZT33975.1"/>
    <property type="molecule type" value="Genomic_DNA"/>
</dbReference>
<accession>A0A165Z627</accession>
<dbReference type="AlphaFoldDB" id="A0A165Z627"/>
<organism evidence="2 3">
    <name type="scientific">Sistotremastrum suecicum HHB10207 ss-3</name>
    <dbReference type="NCBI Taxonomy" id="1314776"/>
    <lineage>
        <taxon>Eukaryota</taxon>
        <taxon>Fungi</taxon>
        <taxon>Dikarya</taxon>
        <taxon>Basidiomycota</taxon>
        <taxon>Agaricomycotina</taxon>
        <taxon>Agaricomycetes</taxon>
        <taxon>Sistotremastrales</taxon>
        <taxon>Sistotremastraceae</taxon>
        <taxon>Sistotremastrum</taxon>
    </lineage>
</organism>